<evidence type="ECO:0000313" key="2">
    <source>
        <dbReference type="EMBL" id="RGO47632.1"/>
    </source>
</evidence>
<sequence>MKLNPDLIFKIFDTVIVRLSGIQQIGFSTLLKSFLNPIVSIVIGILTVWISRKSHHSPTARERLDKVYHPLFIAIEPFLYKDGLAYNDVVPFLTVYHTIEKEYSLLITPSFRQEIDTLEKAGDPCFSTDKNGYNHWFQICKRISKEYDKLCRQSYLPIRSISYRFYYKQYSSKISMIFAFIWLQLPAIIIFTLILGVISPIILFISYCLFFIFLLYVLINEL</sequence>
<dbReference type="EMBL" id="QSVQ01000020">
    <property type="protein sequence ID" value="RGO47632.1"/>
    <property type="molecule type" value="Genomic_DNA"/>
</dbReference>
<keyword evidence="1" id="KW-0812">Transmembrane</keyword>
<feature type="transmembrane region" description="Helical" evidence="1">
    <location>
        <begin position="34"/>
        <end position="51"/>
    </location>
</feature>
<feature type="transmembrane region" description="Helical" evidence="1">
    <location>
        <begin position="174"/>
        <end position="195"/>
    </location>
</feature>
<name>A0A3E5GPE3_9FIRM</name>
<dbReference type="Proteomes" id="UP000261055">
    <property type="component" value="Unassembled WGS sequence"/>
</dbReference>
<protein>
    <submittedName>
        <fullName evidence="2">Uncharacterized protein</fullName>
    </submittedName>
</protein>
<keyword evidence="1" id="KW-1133">Transmembrane helix</keyword>
<gene>
    <name evidence="2" type="ORF">DXB12_13765</name>
</gene>
<proteinExistence type="predicted"/>
<reference evidence="2 3" key="1">
    <citation type="submission" date="2018-08" db="EMBL/GenBank/DDBJ databases">
        <title>A genome reference for cultivated species of the human gut microbiota.</title>
        <authorList>
            <person name="Zou Y."/>
            <person name="Xue W."/>
            <person name="Luo G."/>
        </authorList>
    </citation>
    <scope>NUCLEOTIDE SEQUENCE [LARGE SCALE GENOMIC DNA]</scope>
    <source>
        <strain evidence="2 3">OM02-12</strain>
    </source>
</reference>
<feature type="transmembrane region" description="Helical" evidence="1">
    <location>
        <begin position="201"/>
        <end position="219"/>
    </location>
</feature>
<accession>A0A3E5GPE3</accession>
<organism evidence="2 3">
    <name type="scientific">Dorea formicigenerans</name>
    <dbReference type="NCBI Taxonomy" id="39486"/>
    <lineage>
        <taxon>Bacteria</taxon>
        <taxon>Bacillati</taxon>
        <taxon>Bacillota</taxon>
        <taxon>Clostridia</taxon>
        <taxon>Lachnospirales</taxon>
        <taxon>Lachnospiraceae</taxon>
        <taxon>Dorea</taxon>
    </lineage>
</organism>
<comment type="caution">
    <text evidence="2">The sequence shown here is derived from an EMBL/GenBank/DDBJ whole genome shotgun (WGS) entry which is preliminary data.</text>
</comment>
<evidence type="ECO:0000256" key="1">
    <source>
        <dbReference type="SAM" id="Phobius"/>
    </source>
</evidence>
<dbReference type="RefSeq" id="WP_117614067.1">
    <property type="nucleotide sequence ID" value="NZ_QSVQ01000020.1"/>
</dbReference>
<evidence type="ECO:0000313" key="3">
    <source>
        <dbReference type="Proteomes" id="UP000261055"/>
    </source>
</evidence>
<keyword evidence="1" id="KW-0472">Membrane</keyword>
<keyword evidence="3" id="KW-1185">Reference proteome</keyword>
<dbReference type="AlphaFoldDB" id="A0A3E5GPE3"/>